<dbReference type="Proteomes" id="UP000192441">
    <property type="component" value="Unassembled WGS sequence"/>
</dbReference>
<evidence type="ECO:0000313" key="3">
    <source>
        <dbReference type="EMBL" id="ORA32605.1"/>
    </source>
</evidence>
<organism evidence="3 4">
    <name type="scientific">Mycobacterium branderi</name>
    <dbReference type="NCBI Taxonomy" id="43348"/>
    <lineage>
        <taxon>Bacteria</taxon>
        <taxon>Bacillati</taxon>
        <taxon>Actinomycetota</taxon>
        <taxon>Actinomycetes</taxon>
        <taxon>Mycobacteriales</taxon>
        <taxon>Mycobacteriaceae</taxon>
        <taxon>Mycobacterium</taxon>
    </lineage>
</organism>
<reference evidence="3 4" key="1">
    <citation type="submission" date="2016-12" db="EMBL/GenBank/DDBJ databases">
        <title>The new phylogeny of genus Mycobacterium.</title>
        <authorList>
            <person name="Tortoli E."/>
            <person name="Trovato A."/>
            <person name="Cirillo D.M."/>
        </authorList>
    </citation>
    <scope>NUCLEOTIDE SEQUENCE [LARGE SCALE GENOMIC DNA]</scope>
    <source>
        <strain evidence="3 4">DSM 44624</strain>
    </source>
</reference>
<dbReference type="EMBL" id="MVHM01000023">
    <property type="protein sequence ID" value="ORA32605.1"/>
    <property type="molecule type" value="Genomic_DNA"/>
</dbReference>
<accession>A0AA91LT07</accession>
<evidence type="ECO:0000259" key="2">
    <source>
        <dbReference type="Pfam" id="PF12484"/>
    </source>
</evidence>
<dbReference type="AlphaFoldDB" id="A0AA91LT07"/>
<comment type="caution">
    <text evidence="3">The sequence shown here is derived from an EMBL/GenBank/DDBJ whole genome shotgun (WGS) entry which is preliminary data.</text>
</comment>
<gene>
    <name evidence="3" type="ORF">BST20_24755</name>
</gene>
<dbReference type="InterPro" id="IPR022171">
    <property type="entry name" value="PPE_C"/>
</dbReference>
<sequence>MGTAERIPNVINTALSFTNAATSARGISILNARLAFQEAQDAEKSAAARLVSSSPVRLGGAAVPAVSAGMGRATMVGSLSAPPTWATAAPEIRTVALTLPESGITAAPAATTGMPPVPGSTFSQSMLGMLSPHGFDGPREKSKPVIVRSPAAG</sequence>
<dbReference type="Pfam" id="PF12484">
    <property type="entry name" value="PPE-SVP"/>
    <property type="match status" value="1"/>
</dbReference>
<proteinExistence type="predicted"/>
<protein>
    <recommendedName>
        <fullName evidence="2">PPE family C-terminal domain-containing protein</fullName>
    </recommendedName>
</protein>
<evidence type="ECO:0000313" key="4">
    <source>
        <dbReference type="Proteomes" id="UP000192441"/>
    </source>
</evidence>
<name>A0AA91LT07_9MYCO</name>
<feature type="domain" description="PPE family C-terminal" evidence="2">
    <location>
        <begin position="67"/>
        <end position="148"/>
    </location>
</feature>
<evidence type="ECO:0000256" key="1">
    <source>
        <dbReference type="SAM" id="MobiDB-lite"/>
    </source>
</evidence>
<feature type="region of interest" description="Disordered" evidence="1">
    <location>
        <begin position="133"/>
        <end position="153"/>
    </location>
</feature>